<feature type="transmembrane region" description="Helical" evidence="1">
    <location>
        <begin position="12"/>
        <end position="36"/>
    </location>
</feature>
<comment type="caution">
    <text evidence="2">The sequence shown here is derived from an EMBL/GenBank/DDBJ whole genome shotgun (WGS) entry which is preliminary data.</text>
</comment>
<dbReference type="AlphaFoldDB" id="A0A5A7MLL3"/>
<feature type="transmembrane region" description="Helical" evidence="1">
    <location>
        <begin position="78"/>
        <end position="100"/>
    </location>
</feature>
<keyword evidence="1" id="KW-1133">Transmembrane helix</keyword>
<name>A0A5A7MLL3_COMTE</name>
<evidence type="ECO:0000256" key="1">
    <source>
        <dbReference type="SAM" id="Phobius"/>
    </source>
</evidence>
<protein>
    <recommendedName>
        <fullName evidence="4">Transmembrane protein</fullName>
    </recommendedName>
</protein>
<dbReference type="Proteomes" id="UP000323105">
    <property type="component" value="Unassembled WGS sequence"/>
</dbReference>
<gene>
    <name evidence="2" type="ORF">CTTA_4600</name>
</gene>
<keyword evidence="1" id="KW-0472">Membrane</keyword>
<reference evidence="2 3" key="1">
    <citation type="journal article" date="2019" name="Microbiol. Resour. Announc.">
        <title>Draft Genome Sequence of Comamonas testosteroni TA441, a Bacterium That Has a Cryptic Phenol Degradation Gene Cluster.</title>
        <authorList>
            <person name="Arai H."/>
            <person name="Ishii M."/>
        </authorList>
    </citation>
    <scope>NUCLEOTIDE SEQUENCE [LARGE SCALE GENOMIC DNA]</scope>
    <source>
        <strain evidence="2 3">TA441</strain>
    </source>
</reference>
<dbReference type="EMBL" id="BKBW01000015">
    <property type="protein sequence ID" value="GEQ77595.1"/>
    <property type="molecule type" value="Genomic_DNA"/>
</dbReference>
<accession>A0A5A7MLL3</accession>
<feature type="transmembrane region" description="Helical" evidence="1">
    <location>
        <begin position="48"/>
        <end position="72"/>
    </location>
</feature>
<evidence type="ECO:0008006" key="4">
    <source>
        <dbReference type="Google" id="ProtNLM"/>
    </source>
</evidence>
<keyword evidence="1" id="KW-0812">Transmembrane</keyword>
<sequence length="127" mass="13168">MEPTTSTGAAGMAGWKLIGGLAGLGAIGAGLAAVVVMCITTPRDPKEWAVGLISTVMASVAGGSAVVQYMGIQHWANSHFGLIALLGLCFTCGLPGWAVVRWTFNAIRKRDGKGIDEIAQEVRDGLR</sequence>
<organism evidence="2 3">
    <name type="scientific">Comamonas testosteroni</name>
    <name type="common">Pseudomonas testosteroni</name>
    <dbReference type="NCBI Taxonomy" id="285"/>
    <lineage>
        <taxon>Bacteria</taxon>
        <taxon>Pseudomonadati</taxon>
        <taxon>Pseudomonadota</taxon>
        <taxon>Betaproteobacteria</taxon>
        <taxon>Burkholderiales</taxon>
        <taxon>Comamonadaceae</taxon>
        <taxon>Comamonas</taxon>
    </lineage>
</organism>
<proteinExistence type="predicted"/>
<evidence type="ECO:0000313" key="3">
    <source>
        <dbReference type="Proteomes" id="UP000323105"/>
    </source>
</evidence>
<evidence type="ECO:0000313" key="2">
    <source>
        <dbReference type="EMBL" id="GEQ77595.1"/>
    </source>
</evidence>